<dbReference type="InterPro" id="IPR000504">
    <property type="entry name" value="RRM_dom"/>
</dbReference>
<dbReference type="GeneID" id="63784248"/>
<dbReference type="SMART" id="SM00360">
    <property type="entry name" value="RRM"/>
    <property type="match status" value="1"/>
</dbReference>
<evidence type="ECO:0000256" key="3">
    <source>
        <dbReference type="SAM" id="MobiDB-lite"/>
    </source>
</evidence>
<dbReference type="OMA" id="YMEDILY"/>
<comment type="caution">
    <text evidence="5">The sequence shown here is derived from an EMBL/GenBank/DDBJ whole genome shotgun (WGS) entry which is preliminary data.</text>
</comment>
<evidence type="ECO:0000256" key="2">
    <source>
        <dbReference type="PROSITE-ProRule" id="PRU00176"/>
    </source>
</evidence>
<dbReference type="InterPro" id="IPR052462">
    <property type="entry name" value="SLIRP/GR-RBP-like"/>
</dbReference>
<evidence type="ECO:0000313" key="6">
    <source>
        <dbReference type="Proteomes" id="UP000193685"/>
    </source>
</evidence>
<dbReference type="Pfam" id="PF00076">
    <property type="entry name" value="RRM_1"/>
    <property type="match status" value="1"/>
</dbReference>
<dbReference type="RefSeq" id="XP_040726159.1">
    <property type="nucleotide sequence ID" value="XM_040867649.1"/>
</dbReference>
<keyword evidence="6" id="KW-1185">Reference proteome</keyword>
<protein>
    <recommendedName>
        <fullName evidence="4">RRM domain-containing protein</fullName>
    </recommendedName>
</protein>
<dbReference type="OrthoDB" id="272703at2759"/>
<feature type="region of interest" description="Disordered" evidence="3">
    <location>
        <begin position="109"/>
        <end position="189"/>
    </location>
</feature>
<dbReference type="SUPFAM" id="SSF54928">
    <property type="entry name" value="RNA-binding domain, RBD"/>
    <property type="match status" value="1"/>
</dbReference>
<accession>A0A1Y2FKH6</accession>
<dbReference type="InterPro" id="IPR035979">
    <property type="entry name" value="RBD_domain_sf"/>
</dbReference>
<dbReference type="GO" id="GO:0003723">
    <property type="term" value="F:RNA binding"/>
    <property type="evidence" value="ECO:0007669"/>
    <property type="project" value="UniProtKB-UniRule"/>
</dbReference>
<dbReference type="PANTHER" id="PTHR48027">
    <property type="entry name" value="HETEROGENEOUS NUCLEAR RIBONUCLEOPROTEIN 87F-RELATED"/>
    <property type="match status" value="1"/>
</dbReference>
<sequence length="189" mass="20237">MFSLLRHSARLASKASAAHTAQFSLTTKALEKNLYLGNLSWTLTPDTLRSAIAQHGHLQDLNIITDRLSGRSRGYGFLRIDDDQVGEQVLAALAECEVEGRQINCREAESRPAFGAGGGGGGDRPRRPYDGGERRSNGYNGGSVGGSYGGRNAREGGDRRGGSGGYGERRGNNDRGGRRGDGYGESRDY</sequence>
<dbReference type="STRING" id="56484.A0A1Y2FKH6"/>
<feature type="compositionally biased region" description="Basic and acidic residues" evidence="3">
    <location>
        <begin position="123"/>
        <end position="136"/>
    </location>
</feature>
<keyword evidence="1 2" id="KW-0694">RNA-binding</keyword>
<gene>
    <name evidence="5" type="ORF">BCR37DRAFT_345949</name>
</gene>
<dbReference type="Gene3D" id="3.30.70.330">
    <property type="match status" value="1"/>
</dbReference>
<name>A0A1Y2FKH6_PROLT</name>
<feature type="compositionally biased region" description="Basic and acidic residues" evidence="3">
    <location>
        <begin position="152"/>
        <end position="189"/>
    </location>
</feature>
<evidence type="ECO:0000259" key="4">
    <source>
        <dbReference type="PROSITE" id="PS50102"/>
    </source>
</evidence>
<dbReference type="InterPro" id="IPR012677">
    <property type="entry name" value="Nucleotide-bd_a/b_plait_sf"/>
</dbReference>
<dbReference type="AlphaFoldDB" id="A0A1Y2FKH6"/>
<evidence type="ECO:0000313" key="5">
    <source>
        <dbReference type="EMBL" id="ORY83864.1"/>
    </source>
</evidence>
<proteinExistence type="predicted"/>
<dbReference type="Proteomes" id="UP000193685">
    <property type="component" value="Unassembled WGS sequence"/>
</dbReference>
<feature type="domain" description="RRM" evidence="4">
    <location>
        <begin position="32"/>
        <end position="110"/>
    </location>
</feature>
<evidence type="ECO:0000256" key="1">
    <source>
        <dbReference type="ARBA" id="ARBA00022884"/>
    </source>
</evidence>
<dbReference type="PROSITE" id="PS50102">
    <property type="entry name" value="RRM"/>
    <property type="match status" value="1"/>
</dbReference>
<reference evidence="5 6" key="1">
    <citation type="submission" date="2016-07" db="EMBL/GenBank/DDBJ databases">
        <title>Pervasive Adenine N6-methylation of Active Genes in Fungi.</title>
        <authorList>
            <consortium name="DOE Joint Genome Institute"/>
            <person name="Mondo S.J."/>
            <person name="Dannebaum R.O."/>
            <person name="Kuo R.C."/>
            <person name="Labutti K."/>
            <person name="Haridas S."/>
            <person name="Kuo A."/>
            <person name="Salamov A."/>
            <person name="Ahrendt S.R."/>
            <person name="Lipzen A."/>
            <person name="Sullivan W."/>
            <person name="Andreopoulos W.B."/>
            <person name="Clum A."/>
            <person name="Lindquist E."/>
            <person name="Daum C."/>
            <person name="Ramamoorthy G.K."/>
            <person name="Gryganskyi A."/>
            <person name="Culley D."/>
            <person name="Magnuson J.K."/>
            <person name="James T.Y."/>
            <person name="O'Malley M.A."/>
            <person name="Stajich J.E."/>
            <person name="Spatafora J.W."/>
            <person name="Visel A."/>
            <person name="Grigoriev I.V."/>
        </authorList>
    </citation>
    <scope>NUCLEOTIDE SEQUENCE [LARGE SCALE GENOMIC DNA]</scope>
    <source>
        <strain evidence="5 6">12-1054</strain>
    </source>
</reference>
<feature type="compositionally biased region" description="Gly residues" evidence="3">
    <location>
        <begin position="139"/>
        <end position="149"/>
    </location>
</feature>
<dbReference type="EMBL" id="MCFI01000007">
    <property type="protein sequence ID" value="ORY83864.1"/>
    <property type="molecule type" value="Genomic_DNA"/>
</dbReference>
<organism evidence="5 6">
    <name type="scientific">Protomyces lactucae-debilis</name>
    <dbReference type="NCBI Taxonomy" id="2754530"/>
    <lineage>
        <taxon>Eukaryota</taxon>
        <taxon>Fungi</taxon>
        <taxon>Dikarya</taxon>
        <taxon>Ascomycota</taxon>
        <taxon>Taphrinomycotina</taxon>
        <taxon>Taphrinomycetes</taxon>
        <taxon>Taphrinales</taxon>
        <taxon>Protomycetaceae</taxon>
        <taxon>Protomyces</taxon>
    </lineage>
</organism>